<evidence type="ECO:0000313" key="4">
    <source>
        <dbReference type="Proteomes" id="UP001156318"/>
    </source>
</evidence>
<dbReference type="InterPro" id="IPR014710">
    <property type="entry name" value="RmlC-like_jellyroll"/>
</dbReference>
<name>A0ABY6J9I8_9ENTR</name>
<protein>
    <submittedName>
        <fullName evidence="3">Helix-turn-helix domain-containing protein</fullName>
    </submittedName>
</protein>
<evidence type="ECO:0000259" key="2">
    <source>
        <dbReference type="Pfam" id="PF15977"/>
    </source>
</evidence>
<feature type="region of interest" description="Disordered" evidence="1">
    <location>
        <begin position="1"/>
        <end position="20"/>
    </location>
</feature>
<reference evidence="3 4" key="1">
    <citation type="submission" date="2021-05" db="EMBL/GenBank/DDBJ databases">
        <title>Isolation, identification, and the growth promoting effects of Pantoea dispersa strain YSD J2 from the aboveground leaves of Cyperus esculentus L.Var. Sativus.</title>
        <authorList>
            <person name="Wang S."/>
            <person name="Tang X.M."/>
            <person name="Huang Y.N."/>
        </authorList>
    </citation>
    <scope>NUCLEOTIDE SEQUENCE [LARGE SCALE GENOMIC DNA]</scope>
    <source>
        <strain evidence="4">YSD YN2</strain>
    </source>
</reference>
<dbReference type="SUPFAM" id="SSF51206">
    <property type="entry name" value="cAMP-binding domain-like"/>
    <property type="match status" value="1"/>
</dbReference>
<proteinExistence type="predicted"/>
<sequence>MSTLKTRHPERGLGKEPNKPVKDINLLMQHLSTECNKSLTQKRKSLNFIKDQENQCFLLLKGSVALYRSSDSIILNSENAPFIFGLGNQVGVSQHLYLRTQEDSLIGMLSFTDARQIIRTHNLWESYANLLIYNASKIYAHCLSISQLSSYEIIKNQLVQLDGEPPSIKQNITAANYILSRTFLSRSGVMRILSRLKADGHITAERGILLTINHLPDKY</sequence>
<evidence type="ECO:0000313" key="3">
    <source>
        <dbReference type="EMBL" id="UYU30502.1"/>
    </source>
</evidence>
<evidence type="ECO:0000256" key="1">
    <source>
        <dbReference type="SAM" id="MobiDB-lite"/>
    </source>
</evidence>
<feature type="domain" description="IprA winged helix-turn-helix" evidence="2">
    <location>
        <begin position="150"/>
        <end position="217"/>
    </location>
</feature>
<gene>
    <name evidence="3" type="ORF">KFZ77_11420</name>
</gene>
<dbReference type="RefSeq" id="WP_264384247.1">
    <property type="nucleotide sequence ID" value="NZ_CP074352.1"/>
</dbReference>
<organism evidence="3 4">
    <name type="scientific">Siccibacter colletis</name>
    <dbReference type="NCBI Taxonomy" id="1505757"/>
    <lineage>
        <taxon>Bacteria</taxon>
        <taxon>Pseudomonadati</taxon>
        <taxon>Pseudomonadota</taxon>
        <taxon>Gammaproteobacteria</taxon>
        <taxon>Enterobacterales</taxon>
        <taxon>Enterobacteriaceae</taxon>
        <taxon>Siccibacter</taxon>
    </lineage>
</organism>
<dbReference type="Pfam" id="PF15977">
    <property type="entry name" value="HTH_46"/>
    <property type="match status" value="1"/>
</dbReference>
<keyword evidence="4" id="KW-1185">Reference proteome</keyword>
<accession>A0ABY6J9I8</accession>
<dbReference type="EMBL" id="CP074352">
    <property type="protein sequence ID" value="UYU30502.1"/>
    <property type="molecule type" value="Genomic_DNA"/>
</dbReference>
<dbReference type="InterPro" id="IPR018490">
    <property type="entry name" value="cNMP-bd_dom_sf"/>
</dbReference>
<dbReference type="Gene3D" id="2.60.120.10">
    <property type="entry name" value="Jelly Rolls"/>
    <property type="match status" value="1"/>
</dbReference>
<feature type="compositionally biased region" description="Basic and acidic residues" evidence="1">
    <location>
        <begin position="7"/>
        <end position="20"/>
    </location>
</feature>
<dbReference type="Proteomes" id="UP001156318">
    <property type="component" value="Chromosome"/>
</dbReference>
<dbReference type="InterPro" id="IPR041687">
    <property type="entry name" value="HTH_46"/>
</dbReference>